<feature type="domain" description="Calponin-homology (CH)" evidence="16">
    <location>
        <begin position="146"/>
        <end position="251"/>
    </location>
</feature>
<dbReference type="PRINTS" id="PR00683">
    <property type="entry name" value="SPECTRINPH"/>
</dbReference>
<feature type="coiled-coil region" evidence="12">
    <location>
        <begin position="1899"/>
        <end position="1933"/>
    </location>
</feature>
<dbReference type="CDD" id="cd21193">
    <property type="entry name" value="CH_beta_spectrin_rpt1"/>
    <property type="match status" value="1"/>
</dbReference>
<feature type="region of interest" description="Disordered" evidence="13">
    <location>
        <begin position="3877"/>
        <end position="4024"/>
    </location>
</feature>
<evidence type="ECO:0000313" key="18">
    <source>
        <dbReference type="RefSeq" id="XP_013777045.2"/>
    </source>
</evidence>
<evidence type="ECO:0000256" key="1">
    <source>
        <dbReference type="ARBA" id="ARBA00004496"/>
    </source>
</evidence>
<dbReference type="PROSITE" id="PS50002">
    <property type="entry name" value="SH3"/>
    <property type="match status" value="1"/>
</dbReference>
<dbReference type="PROSITE" id="PS00020">
    <property type="entry name" value="ACTININ_2"/>
    <property type="match status" value="1"/>
</dbReference>
<dbReference type="Proteomes" id="UP000694941">
    <property type="component" value="Unplaced"/>
</dbReference>
<feature type="domain" description="PH" evidence="15">
    <location>
        <begin position="3678"/>
        <end position="3786"/>
    </location>
</feature>
<feature type="compositionally biased region" description="Basic and acidic residues" evidence="13">
    <location>
        <begin position="3526"/>
        <end position="3582"/>
    </location>
</feature>
<feature type="compositionally biased region" description="Polar residues" evidence="13">
    <location>
        <begin position="3798"/>
        <end position="3822"/>
    </location>
</feature>
<dbReference type="InterPro" id="IPR011993">
    <property type="entry name" value="PH-like_dom_sf"/>
</dbReference>
<dbReference type="CDD" id="cd00176">
    <property type="entry name" value="SPEC"/>
    <property type="match status" value="18"/>
</dbReference>
<dbReference type="InterPro" id="IPR001605">
    <property type="entry name" value="PH_dom-spectrin-type"/>
</dbReference>
<feature type="compositionally biased region" description="Basic and acidic residues" evidence="13">
    <location>
        <begin position="3620"/>
        <end position="3645"/>
    </location>
</feature>
<dbReference type="PROSITE" id="PS50003">
    <property type="entry name" value="PH_DOMAIN"/>
    <property type="match status" value="1"/>
</dbReference>
<feature type="coiled-coil region" evidence="12">
    <location>
        <begin position="1443"/>
        <end position="1496"/>
    </location>
</feature>
<dbReference type="Pfam" id="PF15410">
    <property type="entry name" value="PH_9"/>
    <property type="match status" value="1"/>
</dbReference>
<feature type="compositionally biased region" description="Polar residues" evidence="13">
    <location>
        <begin position="3970"/>
        <end position="3981"/>
    </location>
</feature>
<feature type="compositionally biased region" description="Polar residues" evidence="13">
    <location>
        <begin position="3601"/>
        <end position="3610"/>
    </location>
</feature>
<dbReference type="PANTHER" id="PTHR11915">
    <property type="entry name" value="SPECTRIN/FILAMIN RELATED CYTOSKELETAL PROTEIN"/>
    <property type="match status" value="1"/>
</dbReference>
<keyword evidence="17" id="KW-1185">Reference proteome</keyword>
<keyword evidence="12" id="KW-0175">Coiled coil</keyword>
<evidence type="ECO:0000256" key="3">
    <source>
        <dbReference type="ARBA" id="ARBA00022443"/>
    </source>
</evidence>
<feature type="compositionally biased region" description="Acidic residues" evidence="13">
    <location>
        <begin position="3918"/>
        <end position="3933"/>
    </location>
</feature>
<dbReference type="SUPFAM" id="SSF47576">
    <property type="entry name" value="Calponin-homology domain, CH-domain"/>
    <property type="match status" value="1"/>
</dbReference>
<evidence type="ECO:0000259" key="15">
    <source>
        <dbReference type="PROSITE" id="PS50003"/>
    </source>
</evidence>
<evidence type="ECO:0000259" key="14">
    <source>
        <dbReference type="PROSITE" id="PS50002"/>
    </source>
</evidence>
<dbReference type="Pfam" id="PF14604">
    <property type="entry name" value="SH3_9"/>
    <property type="match status" value="1"/>
</dbReference>
<evidence type="ECO:0000256" key="6">
    <source>
        <dbReference type="ARBA" id="ARBA00022553"/>
    </source>
</evidence>
<dbReference type="RefSeq" id="XP_013777045.2">
    <property type="nucleotide sequence ID" value="XM_013921591.2"/>
</dbReference>
<feature type="coiled-coil region" evidence="12">
    <location>
        <begin position="1047"/>
        <end position="1081"/>
    </location>
</feature>
<evidence type="ECO:0000256" key="2">
    <source>
        <dbReference type="ARBA" id="ARBA00006826"/>
    </source>
</evidence>
<dbReference type="InterPro" id="IPR001589">
    <property type="entry name" value="Actinin_actin-bd_CS"/>
</dbReference>
<evidence type="ECO:0000256" key="11">
    <source>
        <dbReference type="PROSITE-ProRule" id="PRU00192"/>
    </source>
</evidence>
<protein>
    <submittedName>
        <fullName evidence="18">LOW QUALITY PROTEIN: spectrin beta chain, non-erythrocytic 1-like</fullName>
    </submittedName>
</protein>
<dbReference type="SUPFAM" id="SSF50044">
    <property type="entry name" value="SH3-domain"/>
    <property type="match status" value="1"/>
</dbReference>
<dbReference type="Gene3D" id="1.20.58.60">
    <property type="match status" value="26"/>
</dbReference>
<feature type="domain" description="Calponin-homology (CH)" evidence="16">
    <location>
        <begin position="24"/>
        <end position="128"/>
    </location>
</feature>
<keyword evidence="6" id="KW-0597">Phosphoprotein</keyword>
<dbReference type="InterPro" id="IPR041681">
    <property type="entry name" value="PH_9"/>
</dbReference>
<feature type="compositionally biased region" description="Polar residues" evidence="13">
    <location>
        <begin position="3893"/>
        <end position="3911"/>
    </location>
</feature>
<dbReference type="InterPro" id="IPR018159">
    <property type="entry name" value="Spectrin/alpha-actinin"/>
</dbReference>
<dbReference type="Gene3D" id="2.30.29.30">
    <property type="entry name" value="Pleckstrin-homology domain (PH domain)/Phosphotyrosine-binding domain (PTB)"/>
    <property type="match status" value="1"/>
</dbReference>
<feature type="compositionally biased region" description="Basic and acidic residues" evidence="13">
    <location>
        <begin position="880"/>
        <end position="891"/>
    </location>
</feature>
<organism evidence="17 18">
    <name type="scientific">Limulus polyphemus</name>
    <name type="common">Atlantic horseshoe crab</name>
    <dbReference type="NCBI Taxonomy" id="6850"/>
    <lineage>
        <taxon>Eukaryota</taxon>
        <taxon>Metazoa</taxon>
        <taxon>Ecdysozoa</taxon>
        <taxon>Arthropoda</taxon>
        <taxon>Chelicerata</taxon>
        <taxon>Merostomata</taxon>
        <taxon>Xiphosura</taxon>
        <taxon>Limulidae</taxon>
        <taxon>Limulus</taxon>
    </lineage>
</organism>
<comment type="similarity">
    <text evidence="2">Belongs to the spectrin family.</text>
</comment>
<dbReference type="SMART" id="SM00233">
    <property type="entry name" value="PH"/>
    <property type="match status" value="1"/>
</dbReference>
<dbReference type="InterPro" id="IPR001849">
    <property type="entry name" value="PH_domain"/>
</dbReference>
<dbReference type="InterPro" id="IPR002017">
    <property type="entry name" value="Spectrin_repeat"/>
</dbReference>
<dbReference type="InterPro" id="IPR001452">
    <property type="entry name" value="SH3_domain"/>
</dbReference>
<reference evidence="18" key="1">
    <citation type="submission" date="2025-08" db="UniProtKB">
        <authorList>
            <consortium name="RefSeq"/>
        </authorList>
    </citation>
    <scope>IDENTIFICATION</scope>
    <source>
        <tissue evidence="18">Muscle</tissue>
    </source>
</reference>
<feature type="coiled-coil region" evidence="12">
    <location>
        <begin position="695"/>
        <end position="729"/>
    </location>
</feature>
<keyword evidence="8" id="KW-0493">Microtubule</keyword>
<evidence type="ECO:0000256" key="13">
    <source>
        <dbReference type="SAM" id="MobiDB-lite"/>
    </source>
</evidence>
<gene>
    <name evidence="18" type="primary">LOC106461743</name>
</gene>
<feature type="compositionally biased region" description="Basic and acidic residues" evidence="13">
    <location>
        <begin position="3823"/>
        <end position="3834"/>
    </location>
</feature>
<comment type="subcellular location">
    <subcellularLocation>
        <location evidence="1">Cytoplasm</location>
    </subcellularLocation>
</comment>
<dbReference type="InterPro" id="IPR036028">
    <property type="entry name" value="SH3-like_dom_sf"/>
</dbReference>
<evidence type="ECO:0000256" key="12">
    <source>
        <dbReference type="SAM" id="Coils"/>
    </source>
</evidence>
<dbReference type="SMART" id="SM00150">
    <property type="entry name" value="SPEC"/>
    <property type="match status" value="29"/>
</dbReference>
<feature type="compositionally biased region" description="Basic residues" evidence="13">
    <location>
        <begin position="4009"/>
        <end position="4024"/>
    </location>
</feature>
<keyword evidence="3 11" id="KW-0728">SH3 domain</keyword>
<dbReference type="SMART" id="SM00326">
    <property type="entry name" value="SH3"/>
    <property type="match status" value="1"/>
</dbReference>
<name>A0ABM1B8M9_LIMPO</name>
<dbReference type="PROSITE" id="PS00019">
    <property type="entry name" value="ACTININ_1"/>
    <property type="match status" value="1"/>
</dbReference>
<dbReference type="Pfam" id="PF00435">
    <property type="entry name" value="Spectrin"/>
    <property type="match status" value="29"/>
</dbReference>
<evidence type="ECO:0000256" key="10">
    <source>
        <dbReference type="ARBA" id="ARBA00023203"/>
    </source>
</evidence>
<evidence type="ECO:0000256" key="8">
    <source>
        <dbReference type="ARBA" id="ARBA00022701"/>
    </source>
</evidence>
<keyword evidence="7" id="KW-0344">Guanine-nucleotide releasing factor</keyword>
<evidence type="ECO:0000313" key="17">
    <source>
        <dbReference type="Proteomes" id="UP000694941"/>
    </source>
</evidence>
<feature type="domain" description="SH3" evidence="14">
    <location>
        <begin position="778"/>
        <end position="835"/>
    </location>
</feature>
<dbReference type="SUPFAM" id="SSF50729">
    <property type="entry name" value="PH domain-like"/>
    <property type="match status" value="1"/>
</dbReference>
<feature type="coiled-coil region" evidence="12">
    <location>
        <begin position="2856"/>
        <end position="2897"/>
    </location>
</feature>
<feature type="region of interest" description="Disordered" evidence="13">
    <location>
        <begin position="3798"/>
        <end position="3847"/>
    </location>
</feature>
<evidence type="ECO:0000256" key="5">
    <source>
        <dbReference type="ARBA" id="ARBA00022490"/>
    </source>
</evidence>
<sequence length="4024" mass="467612">MMFIREDSKFETGRIKALQEERLYIQKKTFTKWVNSFLLPKARVEVKDLFTDLGDGRKLLKLLEIISGEKLAKPNSGKMRVHKIENVNKALAFLHTKVRLESIGAEDIVDGNPRLILGLIWTIILRFQIQEIQIDVDETDESSEKKSAKDALLLWCQRKTRGYPHVNIQDFTRSWRNGLGFNALIHAHRPDLINYDGLNPNNHIDSLNNAFDVAEKELGIPRLLDAEDVDITRPDEKSIITYVASYYHTFAKMKSELKGGRRIANIVGQMMDADKLKKDYEQFTTTLLDWIRNKIRELDDRKFPNSMEGIQRELLKFKEYRTVEKPPKYRERSEIEALLFAVQTKMKALGQPLYVPPEGKLVHDLERAWNELEKAEHRREVALREELLRQKRLENLAFRFDRKSILRDNYVKEMTQVLSDPQLSSSLSQTDASLKKLTAISADVLAREERFENLTVMADELVRENYHSKDRIKKREQEILEKWQNLLSLLKKHKLALTESNNLMNMLREIDAVSAEINNLEANLYSEDCGSHLLSVEDFLQKHSLLESQIASQGETIKKFSQQAQTFIGKNHKEAPLLKKGIDKLNNEYLKNKNQTNGMEAEIKARWQRSQRVIKSGEKLIHDGHPEKQDVRQRVESLKDRWQHLHELVAQKRKQLEDAILAYQYHADANEVESWMREKLPLVSSKDYGKDEPSAQALLQRHTRLESEIKAYESDIKRLDSQAEKMTKSGIAHLEMLQTSMEEPEIEDWTEEFVLVPTEEWVDEIVEQEVFKDVTEERKVFQVKALYPFSGKGIEMQKGEVLLLLQKANADWWSVRKLDGRNGFVPATYVKEIEPKIIQKSVKKKLKPEKIKVKKTVMKKQVVKKPIEKKSKTTPAKSQSKKEGQRVEERQNSINTKFEELMELAEARHHFLEDAIQLFRFYRECDDFENWMKDKERLLTTSNPKDTVEVQKKMFENFLTDLSASSRRVEEIDSMVEEFIRDKHSQLTDIRTRQKQIHDRWNRLNRLKTEKERSLEGATSVELFNRTCDEARDWMAEKLEKMDSDEIGMDMKTIQSLQRKHQNLERELAPVEEKYNRVNRLAESVKTSYPAERANVSLRQAELKDMWDRVKAKAAERKARLHDSMGRQVFNNSAKNLLVWVGEVKQALNSGEAARDVETAENLIKNHEDLYTEIMAHEDEFQDVQDLGKNILRKSPDSPDIQQTISQLQEEREAIHRGWEEKKDWLEQCLDLQMFNREADQIDSITNSHNNFLAYENLGTTLDDVESLVKRHENFLAKLQAQEDRLDKFSIMADKLIEARHQESKYIDQRRHQVFARREAVKERAEKRREMLEESRTFQQFKAEAEELSEWIQDKMKIATDESYRDLSNLERKLKKHEAFEAEISANEPWLEIVHKSGRDLISDGNFAANEVKEILQRLKHEWEELCVHAKDKGQKLQQAVGQHTYNRTLEGARSKLDELENALASTDYGSDLRSVKELQKKHLLIESEMDIWEERLEHVVSIGQDMVKEGHFDGPNIQRAAKGIGERFRKLKIPANRRRRQLEESLKLHQFNFDVDSELQWIKEHMPAASSQDIGQNLINAQNLYKKHEKLEQEIEGHQPVIEKTLDIGKALIDQKHFASPSIKSKSKELQDSWQELLSLAAKRREMLEMSLKAQQFYSDANEVETWMSEKNDFLTSTDYGKDEDAAIKLLTKHKALELELDTYSGLLKEMVCQAQRMIDDEHPDHKIISKRIQLITQQMKDLQKSGNVRRQKLIESKNRHEYFRESEDLEKWIDKQMQSALSEEYGQDYEHILVLLSKFNDYKHRVEAGSERFNQCEVLAKKLIAVESPYSEEVQSRQEQLRNAWEVLWNTIDAREQKLKAASELHRFNHDVADALSRIQEKYESIPKDVGRDLKAVQNSKKKHEGFENDVAALEGQIQVLLNDSAHLQAKYPGGNAEHIIQQQDVLLDNWDALKERMMDHSHFIENAFLLQKFLATARDLETWAQGLCAAFQAEVKVSNAAGAQLLTSEHEQLCAEIEARDQTFCNVIEDGHQLIKQKHYASDEIQEKLHQLKEIREQLITAYEKKKIYLYQLLDLYILLRDAEQLDTLSGQQEAYLAGTDFGTTVEEVNCQVKKHDAFEKVLIAQDEKVTALQMAGEKLLQQNHFESRTIRNRLNEVMKRRAKVKEIGQVRKQKLGDALLLATFRRDAAEAEAWIEEKNKSLEVEVARGEVNSIDDKVKNLKKHQAFEAELTAHDQSIAEIKQKGESLLSKRHESSIEVRRQLETLLKKWAELRKASSDRGRGLMEAQDILELNTQVDKVEAWMRDKEMMVQAGDTGNDYEHCLSLQKKLNDVDSDMKVDDSRIKNINNLADKLVRQGLSDTRAIQQRCDNLNKKWRALQGAIAAYRGKLTGALEIHAFNRDVDDTNDRINEKVGFLSVEDEGKDLQCVEALQRKQEAVEMEIQAIDSKLRQHDADARRLIQKYPDMAKFTRAKIYEVQENRRRLTDICKQRKQRLKNAHSLQAFLTEVAKLESWSDDMIKQMKSGELANSISEAQSKLQLHQERKAAINYRKEVFRAVKDSGQKLLQQNHPAKEKIQEGLQDLEEVQKKLTQVWDECQTAMEQCCKLQMFIEQAKQVEIWLASQEAFLNNDDLGDSMAGVESLIRKHDNFEKKMFAQSEKVDQFEKSTKKLLDNGHYDADAIRSRCRSICQRRDKLKENSSTRKKLLQESKQFQQFLRNVYEVDNWINEKLQIATDESYLDLTNLISKIRKHSAFEAEVTANKDRIEGIKQEGENMRNVKHFASDEIGTQLADLENFWKELLNQTALKKERLQDAYQALQFYQILDDLEKWMDEVETQLQSEDHGRDLTTVQNLLKKHQTLEVDINNHADNIEQVKEQAESFASNNHFMKDEINEKAQAVVNRYNGLHEPVQIRRENLEESLLLQQFHRDVEEELMWIGEKEALASSTDLGTSLTSVQNLQKKHQALVSEIYAHESLILAAANKGRQMIRSNHFASRDIETQIQQLHASFEHLQDIASVRTLRLQDALEAQMFYSEVTEVETWLNDKKPLLTNADVGKDEDSVEIFMKKLDGLQRDVKAFKDNIGKVEINGHKLIERGHFDSQNIQEKLASIDTQYKQLRELCEEREQRLLENREYLAFLREADKVELWIENQMAITNSDDLGKDLEHVEVLLQKFEGFLIILHSSVDRVTKVKEMEEKLLNKRYTQEVRIKNRSNEISQLWNNLVESANGRQEALQGAKEVHAFDRSASETIGWIDEKDAMLSSEEFGHDLESVQTLVRKHERFETDLAAVKEHVQALVSEARRLCHNYPNAAEHITVYKENVLEAWQQLKKNSEQRKEHLQQAEKLQAYYDEYRVLMSWINEMKALITSDELAKDVAGAEALLARHKENKTEIDARIESCNRFREKGNAIIKSGHFMADDVRDHIQHLNESFKQLLDTWEKRQDLYELNLDTQIFKQDAEQLENWLQNREPILLDDQFGDSISAVDELIRKHEDFEKTIDAQEEKLTALKRITKLEDAFQKQKASEDENRKEEAVRREQDRINAMRLKEQNRILEERRKQDGLRTLKDEPDKSSEEDGSCAPVNKFSPLRRSSVYRSASQKSVEGSKRKSPIKRVESLKLEDASKDRHSPVTRSESARLDDRFKRLKRTPSFNTRKRASFRAARNTEESHITELEGYLERKHELQSGGKRAAIRSWKNYYTVLCGQLLCFFKDKEGFEESNAAAGPVSIAQANVISATDYTKKKHVFRLQLADGSEYLFTAHTAKEMEEWINKLAFHASLPPSLQLTSYETQPVQGDTDPDQNSFTGPESSSQKLSSEETKVSEEPRHKPHHVNSSRVATGQLFSETDPSSSFVQSNHKEQSYVKVGTSPLAKHNGVDQPDYSFDSLPQTNTNLQLHHSSNTQDLEQDKTESDDDYQPNAESDSDSLENQRSRDSPSESTNLRYQKSLLEPGSAKLGRHMSLPPNTAQPATNQRHSYHAATLERPKNVSSDEGESGHQVKSKDKKRKFPSFFKKHHQ</sequence>
<keyword evidence="5" id="KW-0963">Cytoplasm</keyword>
<evidence type="ECO:0000256" key="9">
    <source>
        <dbReference type="ARBA" id="ARBA00022737"/>
    </source>
</evidence>
<dbReference type="InterPro" id="IPR001715">
    <property type="entry name" value="CH_dom"/>
</dbReference>
<keyword evidence="4" id="KW-0117">Actin capping</keyword>
<dbReference type="Gene3D" id="1.10.418.10">
    <property type="entry name" value="Calponin-like domain"/>
    <property type="match status" value="2"/>
</dbReference>
<dbReference type="Gene3D" id="2.30.30.40">
    <property type="entry name" value="SH3 Domains"/>
    <property type="match status" value="1"/>
</dbReference>
<keyword evidence="9" id="KW-0677">Repeat</keyword>
<dbReference type="SMART" id="SM00033">
    <property type="entry name" value="CH"/>
    <property type="match status" value="2"/>
</dbReference>
<dbReference type="CDD" id="cd21194">
    <property type="entry name" value="CH_beta_spectrin_rpt2"/>
    <property type="match status" value="1"/>
</dbReference>
<dbReference type="PROSITE" id="PS50021">
    <property type="entry name" value="CH"/>
    <property type="match status" value="2"/>
</dbReference>
<keyword evidence="10" id="KW-0009">Actin-binding</keyword>
<dbReference type="Pfam" id="PF00307">
    <property type="entry name" value="CH"/>
    <property type="match status" value="2"/>
</dbReference>
<feature type="region of interest" description="Disordered" evidence="13">
    <location>
        <begin position="864"/>
        <end position="891"/>
    </location>
</feature>
<dbReference type="SUPFAM" id="SSF46966">
    <property type="entry name" value="Spectrin repeat"/>
    <property type="match status" value="21"/>
</dbReference>
<proteinExistence type="inferred from homology"/>
<dbReference type="GeneID" id="106461743"/>
<evidence type="ECO:0000256" key="7">
    <source>
        <dbReference type="ARBA" id="ARBA00022658"/>
    </source>
</evidence>
<evidence type="ECO:0000259" key="16">
    <source>
        <dbReference type="PROSITE" id="PS50021"/>
    </source>
</evidence>
<feature type="region of interest" description="Disordered" evidence="13">
    <location>
        <begin position="3526"/>
        <end position="3645"/>
    </location>
</feature>
<dbReference type="CDD" id="cd10571">
    <property type="entry name" value="PH_beta_spectrin"/>
    <property type="match status" value="1"/>
</dbReference>
<feature type="coiled-coil region" evidence="12">
    <location>
        <begin position="3068"/>
        <end position="3134"/>
    </location>
</feature>
<accession>A0ABM1B8M9</accession>
<evidence type="ECO:0000256" key="4">
    <source>
        <dbReference type="ARBA" id="ARBA00022467"/>
    </source>
</evidence>
<dbReference type="InterPro" id="IPR036872">
    <property type="entry name" value="CH_dom_sf"/>
</dbReference>